<organism evidence="3 4">
    <name type="scientific">Desulforamulus putei DSM 12395</name>
    <dbReference type="NCBI Taxonomy" id="1121429"/>
    <lineage>
        <taxon>Bacteria</taxon>
        <taxon>Bacillati</taxon>
        <taxon>Bacillota</taxon>
        <taxon>Clostridia</taxon>
        <taxon>Eubacteriales</taxon>
        <taxon>Peptococcaceae</taxon>
        <taxon>Desulforamulus</taxon>
    </lineage>
</organism>
<dbReference type="AlphaFoldDB" id="A0A1M4S8N1"/>
<gene>
    <name evidence="3" type="ORF">SAMN02745133_00010</name>
</gene>
<dbReference type="RefSeq" id="WP_073233801.1">
    <property type="nucleotide sequence ID" value="NZ_FQUY01000001.1"/>
</dbReference>
<dbReference type="InterPro" id="IPR054845">
    <property type="entry name" value="Exosporium_prot_C"/>
</dbReference>
<dbReference type="EMBL" id="FQUY01000001">
    <property type="protein sequence ID" value="SHE28525.1"/>
    <property type="molecule type" value="Genomic_DNA"/>
</dbReference>
<feature type="domain" description="DUF7852" evidence="2">
    <location>
        <begin position="113"/>
        <end position="162"/>
    </location>
</feature>
<evidence type="ECO:0000259" key="2">
    <source>
        <dbReference type="Pfam" id="PF25250"/>
    </source>
</evidence>
<feature type="region of interest" description="Disordered" evidence="1">
    <location>
        <begin position="19"/>
        <end position="61"/>
    </location>
</feature>
<evidence type="ECO:0000313" key="4">
    <source>
        <dbReference type="Proteomes" id="UP000184148"/>
    </source>
</evidence>
<dbReference type="Proteomes" id="UP000184148">
    <property type="component" value="Unassembled WGS sequence"/>
</dbReference>
<dbReference type="STRING" id="1121429.SAMN02745133_00010"/>
<accession>A0A1M4S8N1</accession>
<protein>
    <recommendedName>
        <fullName evidence="2">DUF7852 domain-containing protein</fullName>
    </recommendedName>
</protein>
<proteinExistence type="predicted"/>
<evidence type="ECO:0000313" key="3">
    <source>
        <dbReference type="EMBL" id="SHE28525.1"/>
    </source>
</evidence>
<dbReference type="InterPro" id="IPR057174">
    <property type="entry name" value="DUF7852"/>
</dbReference>
<reference evidence="4" key="1">
    <citation type="submission" date="2016-11" db="EMBL/GenBank/DDBJ databases">
        <authorList>
            <person name="Varghese N."/>
            <person name="Submissions S."/>
        </authorList>
    </citation>
    <scope>NUCLEOTIDE SEQUENCE [LARGE SCALE GENOMIC DNA]</scope>
    <source>
        <strain evidence="4">DSM 12395</strain>
    </source>
</reference>
<name>A0A1M4S8N1_9FIRM</name>
<dbReference type="Pfam" id="PF25250">
    <property type="entry name" value="DUF7852"/>
    <property type="match status" value="1"/>
</dbReference>
<evidence type="ECO:0000256" key="1">
    <source>
        <dbReference type="SAM" id="MobiDB-lite"/>
    </source>
</evidence>
<keyword evidence="4" id="KW-1185">Reference proteome</keyword>
<dbReference type="NCBIfam" id="NF045794">
    <property type="entry name" value="CsxC_fam"/>
    <property type="match status" value="1"/>
</dbReference>
<feature type="region of interest" description="Disordered" evidence="1">
    <location>
        <begin position="419"/>
        <end position="518"/>
    </location>
</feature>
<sequence>MFQFKTDFFDIRRVVPIEQKEQVDQQPEPQEYETILSEPVVPEVNNENMSIPEPDQPDADLLKESENDNELVRDQSKVSGVHVFYHPGKVCIDTLNEGVVQDCSNTPVFIIGLTSGVIAKIPVVLAELAVQVNMHSTITLPERALEIKEIKKRVKLTQCLLLQDPEEQIPPVLFLKGFVRNNISYAARGCANSQGVCGDIRHCTVDVPFTCTTQVEFNGADPIIPVINTENEFEYFKRQPLFNRYFAEKDELLSGDFSEINQVTYEFYNELPYCELVSSRIIEYDEFINRTRPGNDLPFEEKEFSQIEDKMVIYLTIKVLQKQQVSIPPFMNALLQRDQVLEVNKENPFYKPLEDIATNVRAEEDFGCEKDEIVQTELQESDLPVQDLEWSRSDMAKEETAEEFPNDTLPLWQPNTTELESYHEETSDSTLENPEDLLLSDTTEPEPSIEDTSNSPPEGFQDLLQPDTTEPEPSIEDTSNSAQEDSEAFLQPDTSNEEHQPKFFDPPTITCPFKRTSN</sequence>